<organism evidence="1 2">
    <name type="scientific">Paenibacillus terrae</name>
    <dbReference type="NCBI Taxonomy" id="159743"/>
    <lineage>
        <taxon>Bacteria</taxon>
        <taxon>Bacillati</taxon>
        <taxon>Bacillota</taxon>
        <taxon>Bacilli</taxon>
        <taxon>Bacillales</taxon>
        <taxon>Paenibacillaceae</taxon>
        <taxon>Paenibacillus</taxon>
    </lineage>
</organism>
<keyword evidence="2" id="KW-1185">Reference proteome</keyword>
<dbReference type="PATRIC" id="fig|159743.3.peg.5617"/>
<evidence type="ECO:0000313" key="2">
    <source>
        <dbReference type="Proteomes" id="UP000032534"/>
    </source>
</evidence>
<proteinExistence type="predicted"/>
<dbReference type="Pfam" id="PF13814">
    <property type="entry name" value="Replic_Relax"/>
    <property type="match status" value="1"/>
</dbReference>
<dbReference type="InterPro" id="IPR025855">
    <property type="entry name" value="Replic_Relax"/>
</dbReference>
<dbReference type="RefSeq" id="WP_044648713.1">
    <property type="nucleotide sequence ID" value="NZ_JTHP01000074.1"/>
</dbReference>
<dbReference type="EMBL" id="JTHP01000074">
    <property type="protein sequence ID" value="KJD42948.1"/>
    <property type="molecule type" value="Genomic_DNA"/>
</dbReference>
<dbReference type="OrthoDB" id="2785068at2"/>
<comment type="caution">
    <text evidence="1">The sequence shown here is derived from an EMBL/GenBank/DDBJ whole genome shotgun (WGS) entry which is preliminary data.</text>
</comment>
<protein>
    <submittedName>
        <fullName evidence="1">Uncharacterized protein</fullName>
    </submittedName>
</protein>
<dbReference type="AlphaFoldDB" id="A0A0D7WW49"/>
<reference evidence="1 2" key="1">
    <citation type="submission" date="2014-11" db="EMBL/GenBank/DDBJ databases">
        <title>Draft Genome Sequences of Paenibacillus polymyxa NRRL B-30509 and Paenibacillus terrae NRRL B-30644, Strains from a Poultry Environment that Produce Tridecaptin A and Paenicidins.</title>
        <authorList>
            <person name="van Belkum M.J."/>
            <person name="Lohans C.T."/>
            <person name="Vederas J.C."/>
        </authorList>
    </citation>
    <scope>NUCLEOTIDE SEQUENCE [LARGE SCALE GENOMIC DNA]</scope>
    <source>
        <strain evidence="1 2">NRRL B-30644</strain>
    </source>
</reference>
<sequence>MSQELLKFDENHLGGTLESAERPTSLILTPPMAKENPYIESLCPNDIMDYLLPNGELFGLFSDPYATMFYHKPAEGLRNGRFWLEERIEDGTFTEREIRLLDFLSNVRVATRSQIRRAVFKESDEDRVVVDFLKKCRRTGVLCAFSWVTPLKDQRKKPLVYALTRVGADAAEIILKRKITDDFWFQPIEIPAGRGPEMAPLFQDLVSAELHCELSRIDRLISWLRNPLVRLKNGQVHHPTATFQVIKDAGEMRTFWVETVRIGKDWVSKAKNRFQKTQNAIQHVNEFQKPARVIVVADGDSRIPYLAELAREFMPSVEVRFTTDERLLQGLDKQTFLAWDNTGKSLKAQSIGFLQPDAEGMTASEYLASQMTVPDDDEFEE</sequence>
<accession>A0A0D7WW49</accession>
<gene>
    <name evidence="1" type="ORF">QD47_25355</name>
</gene>
<dbReference type="Proteomes" id="UP000032534">
    <property type="component" value="Unassembled WGS sequence"/>
</dbReference>
<name>A0A0D7WW49_9BACL</name>
<evidence type="ECO:0000313" key="1">
    <source>
        <dbReference type="EMBL" id="KJD42948.1"/>
    </source>
</evidence>